<feature type="binding site" evidence="15">
    <location>
        <position position="218"/>
    </location>
    <ligand>
        <name>substrate</name>
    </ligand>
</feature>
<keyword evidence="7 13" id="KW-0479">Metal-binding</keyword>
<keyword evidence="9 13" id="KW-0862">Zinc</keyword>
<comment type="catalytic activity">
    <reaction evidence="13">
        <text>5-amino-6-(5-phospho-D-ribitylamino)uracil + NADP(+) = 5-amino-6-(5-phospho-D-ribosylamino)uracil + NADPH + H(+)</text>
        <dbReference type="Rhea" id="RHEA:17845"/>
        <dbReference type="ChEBI" id="CHEBI:15378"/>
        <dbReference type="ChEBI" id="CHEBI:57783"/>
        <dbReference type="ChEBI" id="CHEBI:58349"/>
        <dbReference type="ChEBI" id="CHEBI:58421"/>
        <dbReference type="ChEBI" id="CHEBI:58453"/>
        <dbReference type="EC" id="1.1.1.193"/>
    </reaction>
</comment>
<feature type="binding site" evidence="15">
    <location>
        <position position="195"/>
    </location>
    <ligand>
        <name>NADP(+)</name>
        <dbReference type="ChEBI" id="CHEBI:58349"/>
    </ligand>
</feature>
<dbReference type="InterPro" id="IPR004794">
    <property type="entry name" value="Eubact_RibD"/>
</dbReference>
<evidence type="ECO:0000256" key="2">
    <source>
        <dbReference type="ARBA" id="ARBA00004882"/>
    </source>
</evidence>
<dbReference type="PROSITE" id="PS00903">
    <property type="entry name" value="CYT_DCMP_DEAMINASES_1"/>
    <property type="match status" value="1"/>
</dbReference>
<comment type="pathway">
    <text evidence="2 13">Cofactor biosynthesis; riboflavin biosynthesis; 5-amino-6-(D-ribitylamino)uracil from GTP: step 2/4.</text>
</comment>
<keyword evidence="19" id="KW-1185">Reference proteome</keyword>
<dbReference type="InterPro" id="IPR011549">
    <property type="entry name" value="RibD_C"/>
</dbReference>
<dbReference type="EC" id="3.5.4.26" evidence="13"/>
<dbReference type="PANTHER" id="PTHR38011:SF7">
    <property type="entry name" value="2,5-DIAMINO-6-RIBOSYLAMINO-4(3H)-PYRIMIDINONE 5'-PHOSPHATE REDUCTASE"/>
    <property type="match status" value="1"/>
</dbReference>
<dbReference type="Pfam" id="PF01872">
    <property type="entry name" value="RibD_C"/>
    <property type="match status" value="1"/>
</dbReference>
<feature type="binding site" evidence="15">
    <location>
        <position position="181"/>
    </location>
    <ligand>
        <name>NADP(+)</name>
        <dbReference type="ChEBI" id="CHEBI:58349"/>
    </ligand>
</feature>
<comment type="similarity">
    <text evidence="5 13">In the C-terminal section; belongs to the HTP reductase family.</text>
</comment>
<dbReference type="SUPFAM" id="SSF53927">
    <property type="entry name" value="Cytidine deaminase-like"/>
    <property type="match status" value="1"/>
</dbReference>
<dbReference type="EMBL" id="FOBS01000020">
    <property type="protein sequence ID" value="SEM53041.1"/>
    <property type="molecule type" value="Genomic_DNA"/>
</dbReference>
<evidence type="ECO:0000256" key="12">
    <source>
        <dbReference type="ARBA" id="ARBA00023268"/>
    </source>
</evidence>
<dbReference type="Gene3D" id="3.40.140.10">
    <property type="entry name" value="Cytidine Deaminase, domain 2"/>
    <property type="match status" value="1"/>
</dbReference>
<dbReference type="InterPro" id="IPR002125">
    <property type="entry name" value="CMP_dCMP_dom"/>
</dbReference>
<feature type="binding site" evidence="15">
    <location>
        <position position="211"/>
    </location>
    <ligand>
        <name>NADP(+)</name>
        <dbReference type="ChEBI" id="CHEBI:58349"/>
    </ligand>
</feature>
<evidence type="ECO:0000256" key="9">
    <source>
        <dbReference type="ARBA" id="ARBA00022833"/>
    </source>
</evidence>
<dbReference type="CDD" id="cd01284">
    <property type="entry name" value="Riboflavin_deaminase-reductase"/>
    <property type="match status" value="1"/>
</dbReference>
<evidence type="ECO:0000259" key="17">
    <source>
        <dbReference type="PROSITE" id="PS51747"/>
    </source>
</evidence>
<dbReference type="EC" id="1.1.1.193" evidence="13"/>
<feature type="domain" description="CMP/dCMP-type deaminase" evidence="17">
    <location>
        <begin position="12"/>
        <end position="134"/>
    </location>
</feature>
<feature type="binding site" evidence="16">
    <location>
        <position position="61"/>
    </location>
    <ligand>
        <name>Zn(2+)</name>
        <dbReference type="ChEBI" id="CHEBI:29105"/>
        <note>catalytic</note>
    </ligand>
</feature>
<dbReference type="InterPro" id="IPR016193">
    <property type="entry name" value="Cytidine_deaminase-like"/>
</dbReference>
<evidence type="ECO:0000256" key="3">
    <source>
        <dbReference type="ARBA" id="ARBA00004910"/>
    </source>
</evidence>
<evidence type="ECO:0000256" key="5">
    <source>
        <dbReference type="ARBA" id="ARBA00007417"/>
    </source>
</evidence>
<evidence type="ECO:0000256" key="8">
    <source>
        <dbReference type="ARBA" id="ARBA00022801"/>
    </source>
</evidence>
<dbReference type="AlphaFoldDB" id="A0A1H7Z4C8"/>
<dbReference type="PIRSF" id="PIRSF006769">
    <property type="entry name" value="RibD"/>
    <property type="match status" value="1"/>
</dbReference>
<evidence type="ECO:0000313" key="19">
    <source>
        <dbReference type="Proteomes" id="UP000198744"/>
    </source>
</evidence>
<feature type="active site" description="Proton donor" evidence="14">
    <location>
        <position position="63"/>
    </location>
</feature>
<dbReference type="GO" id="GO:0009231">
    <property type="term" value="P:riboflavin biosynthetic process"/>
    <property type="evidence" value="ECO:0007669"/>
    <property type="project" value="UniProtKB-UniPathway"/>
</dbReference>
<feature type="binding site" evidence="15">
    <location>
        <position position="179"/>
    </location>
    <ligand>
        <name>substrate</name>
    </ligand>
</feature>
<proteinExistence type="inferred from homology"/>
<evidence type="ECO:0000313" key="18">
    <source>
        <dbReference type="EMBL" id="SEM53041.1"/>
    </source>
</evidence>
<dbReference type="GO" id="GO:0050661">
    <property type="term" value="F:NADP binding"/>
    <property type="evidence" value="ECO:0007669"/>
    <property type="project" value="InterPro"/>
</dbReference>
<dbReference type="SUPFAM" id="SSF53597">
    <property type="entry name" value="Dihydrofolate reductase-like"/>
    <property type="match status" value="1"/>
</dbReference>
<dbReference type="NCBIfam" id="TIGR00326">
    <property type="entry name" value="eubact_ribD"/>
    <property type="match status" value="1"/>
</dbReference>
<keyword evidence="10 13" id="KW-0521">NADP</keyword>
<feature type="binding site" evidence="15">
    <location>
        <position position="215"/>
    </location>
    <ligand>
        <name>substrate</name>
    </ligand>
</feature>
<keyword evidence="12" id="KW-0511">Multifunctional enzyme</keyword>
<dbReference type="Proteomes" id="UP000198744">
    <property type="component" value="Unassembled WGS sequence"/>
</dbReference>
<dbReference type="GO" id="GO:0008703">
    <property type="term" value="F:5-amino-6-(5-phosphoribosylamino)uracil reductase activity"/>
    <property type="evidence" value="ECO:0007669"/>
    <property type="project" value="UniProtKB-EC"/>
</dbReference>
<feature type="binding site" evidence="15">
    <location>
        <position position="305"/>
    </location>
    <ligand>
        <name>substrate</name>
    </ligand>
</feature>
<feature type="binding site" evidence="16">
    <location>
        <position position="86"/>
    </location>
    <ligand>
        <name>Zn(2+)</name>
        <dbReference type="ChEBI" id="CHEBI:29105"/>
        <note>catalytic</note>
    </ligand>
</feature>
<evidence type="ECO:0000256" key="4">
    <source>
        <dbReference type="ARBA" id="ARBA00005259"/>
    </source>
</evidence>
<dbReference type="InterPro" id="IPR016192">
    <property type="entry name" value="APOBEC/CMP_deaminase_Zn-bd"/>
</dbReference>
<feature type="binding site" evidence="16">
    <location>
        <position position="95"/>
    </location>
    <ligand>
        <name>Zn(2+)</name>
        <dbReference type="ChEBI" id="CHEBI:29105"/>
        <note>catalytic</note>
    </ligand>
</feature>
<dbReference type="InterPro" id="IPR050765">
    <property type="entry name" value="Riboflavin_Biosynth_HTPR"/>
</dbReference>
<dbReference type="STRING" id="43775.SAMN04489760_12021"/>
<comment type="function">
    <text evidence="1 13">Converts 2,5-diamino-6-(ribosylamino)-4(3h)-pyrimidinone 5'-phosphate into 5-amino-6-(ribosylamino)-2,4(1h,3h)-pyrimidinedione 5'-phosphate.</text>
</comment>
<dbReference type="PANTHER" id="PTHR38011">
    <property type="entry name" value="DIHYDROFOLATE REDUCTASE FAMILY PROTEIN (AFU_ORTHOLOGUE AFUA_8G06820)"/>
    <property type="match status" value="1"/>
</dbReference>
<dbReference type="Pfam" id="PF00383">
    <property type="entry name" value="dCMP_cyt_deam_1"/>
    <property type="match status" value="1"/>
</dbReference>
<comment type="similarity">
    <text evidence="4 13">In the N-terminal section; belongs to the cytidine and deoxycytidylate deaminase family.</text>
</comment>
<dbReference type="FunFam" id="3.40.140.10:FF:000025">
    <property type="entry name" value="Riboflavin biosynthesis protein RibD"/>
    <property type="match status" value="1"/>
</dbReference>
<feature type="binding site" evidence="15">
    <location>
        <begin position="307"/>
        <end position="313"/>
    </location>
    <ligand>
        <name>NADP(+)</name>
        <dbReference type="ChEBI" id="CHEBI:58349"/>
    </ligand>
</feature>
<feature type="binding site" evidence="15">
    <location>
        <position position="165"/>
    </location>
    <ligand>
        <name>NADP(+)</name>
        <dbReference type="ChEBI" id="CHEBI:58349"/>
    </ligand>
</feature>
<evidence type="ECO:0000256" key="13">
    <source>
        <dbReference type="PIRNR" id="PIRNR006769"/>
    </source>
</evidence>
<feature type="binding site" evidence="15">
    <location>
        <position position="232"/>
    </location>
    <ligand>
        <name>NADP(+)</name>
        <dbReference type="ChEBI" id="CHEBI:58349"/>
    </ligand>
</feature>
<protein>
    <recommendedName>
        <fullName evidence="13">Riboflavin biosynthesis protein RibD</fullName>
    </recommendedName>
    <domain>
        <recommendedName>
            <fullName evidence="13">Diaminohydroxyphosphoribosylaminopyrimidine deaminase</fullName>
            <shortName evidence="13">DRAP deaminase</shortName>
            <ecNumber evidence="13">3.5.4.26</ecNumber>
        </recommendedName>
        <alternativeName>
            <fullName evidence="13">Riboflavin-specific deaminase</fullName>
        </alternativeName>
    </domain>
    <domain>
        <recommendedName>
            <fullName evidence="13">5-amino-6-(5-phosphoribosylamino)uracil reductase</fullName>
            <ecNumber evidence="13">1.1.1.193</ecNumber>
        </recommendedName>
        <alternativeName>
            <fullName evidence="13">HTP reductase</fullName>
        </alternativeName>
    </domain>
</protein>
<name>A0A1H7Z4C8_9BACT</name>
<evidence type="ECO:0000256" key="16">
    <source>
        <dbReference type="PIRSR" id="PIRSR006769-3"/>
    </source>
</evidence>
<evidence type="ECO:0000256" key="1">
    <source>
        <dbReference type="ARBA" id="ARBA00002151"/>
    </source>
</evidence>
<dbReference type="InterPro" id="IPR002734">
    <property type="entry name" value="RibDG_C"/>
</dbReference>
<dbReference type="PROSITE" id="PS51747">
    <property type="entry name" value="CYT_DCMP_DEAMINASES_2"/>
    <property type="match status" value="1"/>
</dbReference>
<keyword evidence="8 13" id="KW-0378">Hydrolase</keyword>
<dbReference type="RefSeq" id="WP_237671742.1">
    <property type="nucleotide sequence ID" value="NZ_FOBS01000020.1"/>
</dbReference>
<evidence type="ECO:0000256" key="15">
    <source>
        <dbReference type="PIRSR" id="PIRSR006769-2"/>
    </source>
</evidence>
<organism evidence="18 19">
    <name type="scientific">Syntrophus gentianae</name>
    <dbReference type="NCBI Taxonomy" id="43775"/>
    <lineage>
        <taxon>Bacteria</taxon>
        <taxon>Pseudomonadati</taxon>
        <taxon>Thermodesulfobacteriota</taxon>
        <taxon>Syntrophia</taxon>
        <taxon>Syntrophales</taxon>
        <taxon>Syntrophaceae</taxon>
        <taxon>Syntrophus</taxon>
    </lineage>
</organism>
<evidence type="ECO:0000256" key="6">
    <source>
        <dbReference type="ARBA" id="ARBA00022619"/>
    </source>
</evidence>
<comment type="pathway">
    <text evidence="3 13">Cofactor biosynthesis; riboflavin biosynthesis; 5-amino-6-(D-ribitylamino)uracil from GTP: step 3/4.</text>
</comment>
<dbReference type="UniPathway" id="UPA00275">
    <property type="reaction ID" value="UER00401"/>
</dbReference>
<feature type="binding site" evidence="15">
    <location>
        <position position="207"/>
    </location>
    <ligand>
        <name>NADP(+)</name>
        <dbReference type="ChEBI" id="CHEBI:58349"/>
    </ligand>
</feature>
<sequence length="375" mass="41159">MNSPEEEEKTALNDESFMKRALRLARKGEGWVSPNPMVGSVVVKNDRIIGKGYHQKFGQAHAEINALNSATESPEGSTIYVSLEPCSHYGKTPPCVESLIAARPERVVIGTKDPNPVVAGRGIEALKRQGIKVTVGVLETACRELNESFFKFIQTQVPFVTLKCAQTLDGRIATSTGHSRWISSLPSRRFAHRLRHAHDAILVGIGTVVSDDPELTVRLVPGKNPLRIVVDSHLRIPLTARLLKNQDEAKTLMVTSDRAEEEKLKALRDIGIDVLILPEARPGRIDLRRLLQELGKRNIASVLIEGGAGIITSVIAQDLADRLIAILAPKIAGQGIEAVGQLNITQMDQAIGLVFRKISRKGEDLVIDSRFRRPE</sequence>
<dbReference type="NCBIfam" id="TIGR00227">
    <property type="entry name" value="ribD_Cterm"/>
    <property type="match status" value="1"/>
</dbReference>
<evidence type="ECO:0000256" key="14">
    <source>
        <dbReference type="PIRSR" id="PIRSR006769-1"/>
    </source>
</evidence>
<evidence type="ECO:0000256" key="11">
    <source>
        <dbReference type="ARBA" id="ARBA00023002"/>
    </source>
</evidence>
<comment type="catalytic activity">
    <reaction evidence="13">
        <text>2,5-diamino-6-hydroxy-4-(5-phosphoribosylamino)-pyrimidine + H2O + H(+) = 5-amino-6-(5-phospho-D-ribosylamino)uracil + NH4(+)</text>
        <dbReference type="Rhea" id="RHEA:21868"/>
        <dbReference type="ChEBI" id="CHEBI:15377"/>
        <dbReference type="ChEBI" id="CHEBI:15378"/>
        <dbReference type="ChEBI" id="CHEBI:28938"/>
        <dbReference type="ChEBI" id="CHEBI:58453"/>
        <dbReference type="ChEBI" id="CHEBI:58614"/>
        <dbReference type="EC" id="3.5.4.26"/>
    </reaction>
</comment>
<comment type="cofactor">
    <cofactor evidence="13 16">
        <name>Zn(2+)</name>
        <dbReference type="ChEBI" id="CHEBI:29105"/>
    </cofactor>
    <text evidence="13 16">Binds 1 zinc ion.</text>
</comment>
<gene>
    <name evidence="18" type="ORF">SAMN04489760_12021</name>
</gene>
<dbReference type="Gene3D" id="3.40.430.10">
    <property type="entry name" value="Dihydrofolate Reductase, subunit A"/>
    <property type="match status" value="1"/>
</dbReference>
<dbReference type="GO" id="GO:0008270">
    <property type="term" value="F:zinc ion binding"/>
    <property type="evidence" value="ECO:0007669"/>
    <property type="project" value="InterPro"/>
</dbReference>
<evidence type="ECO:0000256" key="10">
    <source>
        <dbReference type="ARBA" id="ARBA00022857"/>
    </source>
</evidence>
<keyword evidence="6 13" id="KW-0686">Riboflavin biosynthesis</keyword>
<evidence type="ECO:0000256" key="7">
    <source>
        <dbReference type="ARBA" id="ARBA00022723"/>
    </source>
</evidence>
<keyword evidence="11 13" id="KW-0560">Oxidoreductase</keyword>
<reference evidence="18 19" key="1">
    <citation type="submission" date="2016-10" db="EMBL/GenBank/DDBJ databases">
        <authorList>
            <person name="de Groot N.N."/>
        </authorList>
    </citation>
    <scope>NUCLEOTIDE SEQUENCE [LARGE SCALE GENOMIC DNA]</scope>
    <source>
        <strain evidence="18 19">DSM 8423</strain>
    </source>
</reference>
<dbReference type="GO" id="GO:0008835">
    <property type="term" value="F:diaminohydroxyphosphoribosylaminopyrimidine deaminase activity"/>
    <property type="evidence" value="ECO:0007669"/>
    <property type="project" value="UniProtKB-EC"/>
</dbReference>
<dbReference type="InterPro" id="IPR024072">
    <property type="entry name" value="DHFR-like_dom_sf"/>
</dbReference>
<accession>A0A1H7Z4C8</accession>